<keyword evidence="2" id="KW-0812">Transmembrane</keyword>
<organism evidence="3 4">
    <name type="scientific">Frankia nepalensis</name>
    <dbReference type="NCBI Taxonomy" id="1836974"/>
    <lineage>
        <taxon>Bacteria</taxon>
        <taxon>Bacillati</taxon>
        <taxon>Actinomycetota</taxon>
        <taxon>Actinomycetes</taxon>
        <taxon>Frankiales</taxon>
        <taxon>Frankiaceae</taxon>
        <taxon>Frankia</taxon>
    </lineage>
</organism>
<evidence type="ECO:0000256" key="1">
    <source>
        <dbReference type="SAM" id="MobiDB-lite"/>
    </source>
</evidence>
<evidence type="ECO:0000313" key="3">
    <source>
        <dbReference type="EMBL" id="MBL7632143.1"/>
    </source>
</evidence>
<dbReference type="Proteomes" id="UP000604475">
    <property type="component" value="Unassembled WGS sequence"/>
</dbReference>
<feature type="region of interest" description="Disordered" evidence="1">
    <location>
        <begin position="343"/>
        <end position="382"/>
    </location>
</feature>
<dbReference type="EMBL" id="JAEACQ010000296">
    <property type="protein sequence ID" value="MBL7632143.1"/>
    <property type="molecule type" value="Genomic_DNA"/>
</dbReference>
<keyword evidence="4" id="KW-1185">Reference proteome</keyword>
<comment type="caution">
    <text evidence="3">The sequence shown here is derived from an EMBL/GenBank/DDBJ whole genome shotgun (WGS) entry which is preliminary data.</text>
</comment>
<evidence type="ECO:0000256" key="2">
    <source>
        <dbReference type="SAM" id="Phobius"/>
    </source>
</evidence>
<dbReference type="AlphaFoldDB" id="A0A937USI3"/>
<protein>
    <submittedName>
        <fullName evidence="3">Uncharacterized protein</fullName>
    </submittedName>
</protein>
<gene>
    <name evidence="3" type="ORF">I7412_34320</name>
</gene>
<keyword evidence="2" id="KW-0472">Membrane</keyword>
<proteinExistence type="predicted"/>
<sequence length="441" mass="47222">MSETNEFTARLRAAATDMPDNPYRAEQVLELAERRRHRHRRTVLVAAAAATVVAVVALVFGLGAGTQRHGEGTVPAGRPDESRRVQFFGGMSLIPPAGWTVEYAGTGAEDGSSPRDMWACLVPPPAERQNWTCGGGILVEAGRVVGHEGQPFQAHQDGGWYVGTGVSSCPTAPDGALVNAVVPGAAGAEVNSLAAPVEQGAWNVAGHAGAYDRWAAHCADDGFTFYPRSWYLPEIPFRVLDYLGHPETTEELLGTIRIGSAESRRMSFYGGVSLIPPAGWQVTFGPRDSGTTARDRWVCLLPAAFNPMTTSVSCPGILIEAGTVTGFEGQPFQAHQNAGWLADRGQRGCPNPPPDSFSTSAYPVTPGAPGDDGPDAGAPIEQSDWNVAGRAGAYDRWAAHCADHDFTFHPRSWYLPQIPFRVLDYVGYPETAQLLTTIQIR</sequence>
<feature type="transmembrane region" description="Helical" evidence="2">
    <location>
        <begin position="43"/>
        <end position="64"/>
    </location>
</feature>
<reference evidence="3" key="1">
    <citation type="submission" date="2020-12" db="EMBL/GenBank/DDBJ databases">
        <title>Genomic characterization of non-nitrogen-fixing Frankia strains.</title>
        <authorList>
            <person name="Carlos-Shanley C."/>
            <person name="Guerra T."/>
            <person name="Hahn D."/>
        </authorList>
    </citation>
    <scope>NUCLEOTIDE SEQUENCE</scope>
    <source>
        <strain evidence="3">CN6</strain>
    </source>
</reference>
<dbReference type="RefSeq" id="WP_203004428.1">
    <property type="nucleotide sequence ID" value="NZ_JADWYU010000183.1"/>
</dbReference>
<feature type="compositionally biased region" description="Low complexity" evidence="1">
    <location>
        <begin position="367"/>
        <end position="379"/>
    </location>
</feature>
<accession>A0A937USI3</accession>
<evidence type="ECO:0000313" key="4">
    <source>
        <dbReference type="Proteomes" id="UP000604475"/>
    </source>
</evidence>
<name>A0A937USI3_9ACTN</name>
<keyword evidence="2" id="KW-1133">Transmembrane helix</keyword>